<accession>A0A381NJH0</accession>
<proteinExistence type="predicted"/>
<gene>
    <name evidence="1" type="ORF">METZ01_LOCUS7118</name>
</gene>
<name>A0A381NJH0_9ZZZZ</name>
<evidence type="ECO:0000313" key="1">
    <source>
        <dbReference type="EMBL" id="SUZ54264.1"/>
    </source>
</evidence>
<reference evidence="1" key="1">
    <citation type="submission" date="2018-05" db="EMBL/GenBank/DDBJ databases">
        <authorList>
            <person name="Lanie J.A."/>
            <person name="Ng W.-L."/>
            <person name="Kazmierczak K.M."/>
            <person name="Andrzejewski T.M."/>
            <person name="Davidsen T.M."/>
            <person name="Wayne K.J."/>
            <person name="Tettelin H."/>
            <person name="Glass J.I."/>
            <person name="Rusch D."/>
            <person name="Podicherti R."/>
            <person name="Tsui H.-C.T."/>
            <person name="Winkler M.E."/>
        </authorList>
    </citation>
    <scope>NUCLEOTIDE SEQUENCE</scope>
</reference>
<organism evidence="1">
    <name type="scientific">marine metagenome</name>
    <dbReference type="NCBI Taxonomy" id="408172"/>
    <lineage>
        <taxon>unclassified sequences</taxon>
        <taxon>metagenomes</taxon>
        <taxon>ecological metagenomes</taxon>
    </lineage>
</organism>
<dbReference type="AlphaFoldDB" id="A0A381NJH0"/>
<protein>
    <submittedName>
        <fullName evidence="1">Uncharacterized protein</fullName>
    </submittedName>
</protein>
<sequence length="122" mass="14012">MYEDLIKKTEAAIDNSLHWAERGWSVTFGPRQTEINSLQAAEELPDTFVYRMEAINYWKQARLTGHDAGVSGKKALASLKKGDLKDAEDHLYFSQYVEKPFEEFSKTWVSVYEAVKAEMAEE</sequence>
<dbReference type="EMBL" id="UINC01000377">
    <property type="protein sequence ID" value="SUZ54264.1"/>
    <property type="molecule type" value="Genomic_DNA"/>
</dbReference>